<dbReference type="PANTHER" id="PTHR40278:SF1">
    <property type="entry name" value="DNA UTILIZATION PROTEIN HOFN"/>
    <property type="match status" value="1"/>
</dbReference>
<evidence type="ECO:0000256" key="2">
    <source>
        <dbReference type="SAM" id="Phobius"/>
    </source>
</evidence>
<accession>B8E2V5</accession>
<dbReference type="InterPro" id="IPR052534">
    <property type="entry name" value="Extracell_DNA_Util/SecSys_Comp"/>
</dbReference>
<dbReference type="eggNOG" id="COG3166">
    <property type="taxonomic scope" value="Bacteria"/>
</dbReference>
<proteinExistence type="predicted"/>
<keyword evidence="1" id="KW-0175">Coiled coil</keyword>
<gene>
    <name evidence="3" type="ordered locus">Dtur_1176</name>
</gene>
<keyword evidence="2" id="KW-0812">Transmembrane</keyword>
<evidence type="ECO:0000313" key="4">
    <source>
        <dbReference type="Proteomes" id="UP000007719"/>
    </source>
</evidence>
<evidence type="ECO:0000313" key="3">
    <source>
        <dbReference type="EMBL" id="ACK42455.1"/>
    </source>
</evidence>
<sequence>MIGIQWLNGKLRIARISKKGKKVELRDYIEVEIPTGDFWNRGLEEVNLVKERIEKVFRENKIKDKEIVMLFESKDISLRTSEYPYMSIKELEMAILDDLEEYQAFDENYSLFTFSMLDQDKSKIRTTVATIPKVIVNTWESIFKNLGCKLVSFEPSFVSGTRYILWSGKNKYPNGIIFIGNETTDLVFIKEKKINSIINLSVGINDFYNLDELSFDTTFLSWQEELITYLNSAFYELGDKNIVIFGEDERYFKVAENFVKNLSLDYKVDIIENLNISLLGTALYDVNILRINFIKERILIDRELIIRSLISFLLALSLIFPINFYFDLKIRDLDRKINYLQSEILKYNDQISNLRKEVDNQNAMVQILEKWLEERSAVSLPFIFLSDLRYFIPKNVWLTALDIGIDKKLIIEGYSLDTEGVADFLLALSRYERIKSIKLESAILEIMENKEVQKFRVVGYIK</sequence>
<dbReference type="InParanoid" id="B8E2V5"/>
<dbReference type="OrthoDB" id="9812885at2"/>
<dbReference type="PANTHER" id="PTHR40278">
    <property type="entry name" value="DNA UTILIZATION PROTEIN HOFN"/>
    <property type="match status" value="1"/>
</dbReference>
<dbReference type="KEGG" id="dtu:Dtur_1176"/>
<name>B8E2V5_DICTD</name>
<dbReference type="RefSeq" id="WP_012583537.1">
    <property type="nucleotide sequence ID" value="NC_011661.1"/>
</dbReference>
<dbReference type="AlphaFoldDB" id="B8E2V5"/>
<dbReference type="SUPFAM" id="SSF53067">
    <property type="entry name" value="Actin-like ATPase domain"/>
    <property type="match status" value="1"/>
</dbReference>
<dbReference type="InterPro" id="IPR007813">
    <property type="entry name" value="PilN"/>
</dbReference>
<evidence type="ECO:0000256" key="1">
    <source>
        <dbReference type="SAM" id="Coils"/>
    </source>
</evidence>
<keyword evidence="2" id="KW-0472">Membrane</keyword>
<dbReference type="EMBL" id="CP001251">
    <property type="protein sequence ID" value="ACK42455.1"/>
    <property type="molecule type" value="Genomic_DNA"/>
</dbReference>
<feature type="transmembrane region" description="Helical" evidence="2">
    <location>
        <begin position="304"/>
        <end position="326"/>
    </location>
</feature>
<dbReference type="InterPro" id="IPR043129">
    <property type="entry name" value="ATPase_NBD"/>
</dbReference>
<protein>
    <submittedName>
        <fullName evidence="3">Fimbrial assembly family protein</fullName>
    </submittedName>
</protein>
<keyword evidence="2" id="KW-1133">Transmembrane helix</keyword>
<dbReference type="STRING" id="515635.Dtur_1176"/>
<feature type="coiled-coil region" evidence="1">
    <location>
        <begin position="330"/>
        <end position="364"/>
    </location>
</feature>
<dbReference type="EnsemblBacteria" id="ACK42455">
    <property type="protein sequence ID" value="ACK42455"/>
    <property type="gene ID" value="Dtur_1176"/>
</dbReference>
<dbReference type="HOGENOM" id="CLU_590164_0_0_0"/>
<dbReference type="Pfam" id="PF05137">
    <property type="entry name" value="PilN"/>
    <property type="match status" value="1"/>
</dbReference>
<organism evidence="3 4">
    <name type="scientific">Dictyoglomus turgidum (strain DSM 6724 / Z-1310)</name>
    <dbReference type="NCBI Taxonomy" id="515635"/>
    <lineage>
        <taxon>Bacteria</taxon>
        <taxon>Pseudomonadati</taxon>
        <taxon>Dictyoglomota</taxon>
        <taxon>Dictyoglomia</taxon>
        <taxon>Dictyoglomales</taxon>
        <taxon>Dictyoglomaceae</taxon>
        <taxon>Dictyoglomus</taxon>
    </lineage>
</organism>
<keyword evidence="4" id="KW-1185">Reference proteome</keyword>
<dbReference type="Gene3D" id="3.30.420.40">
    <property type="match status" value="1"/>
</dbReference>
<dbReference type="Proteomes" id="UP000007719">
    <property type="component" value="Chromosome"/>
</dbReference>
<reference evidence="4" key="1">
    <citation type="journal article" date="2016" name="Front. Microbiol.">
        <title>The complete genome sequence of hyperthermophile Dictyoglomus turgidum DSM 6724 reveals a specialized carbohydrate fermentor.</title>
        <authorList>
            <person name="Brumm P.J."/>
            <person name="Gowda K."/>
            <person name="Robb F.T."/>
            <person name="Mead D.A."/>
        </authorList>
    </citation>
    <scope>NUCLEOTIDE SEQUENCE [LARGE SCALE GENOMIC DNA]</scope>
    <source>
        <strain evidence="4">DSM 6724 / Z-1310</strain>
    </source>
</reference>